<dbReference type="Proteomes" id="UP000503462">
    <property type="component" value="Chromosome 2"/>
</dbReference>
<dbReference type="AlphaFoldDB" id="A0A6H0XU16"/>
<dbReference type="EMBL" id="CP051140">
    <property type="protein sequence ID" value="QIW98223.1"/>
    <property type="molecule type" value="Genomic_DNA"/>
</dbReference>
<evidence type="ECO:0000313" key="2">
    <source>
        <dbReference type="Proteomes" id="UP000503462"/>
    </source>
</evidence>
<gene>
    <name evidence="1" type="ORF">AMS68_003741</name>
</gene>
<evidence type="ECO:0008006" key="3">
    <source>
        <dbReference type="Google" id="ProtNLM"/>
    </source>
</evidence>
<protein>
    <recommendedName>
        <fullName evidence="3">Heterokaryon incompatibility domain-containing protein</fullName>
    </recommendedName>
</protein>
<dbReference type="PANTHER" id="PTHR39596">
    <property type="match status" value="1"/>
</dbReference>
<organism evidence="1 2">
    <name type="scientific">Peltaster fructicola</name>
    <dbReference type="NCBI Taxonomy" id="286661"/>
    <lineage>
        <taxon>Eukaryota</taxon>
        <taxon>Fungi</taxon>
        <taxon>Dikarya</taxon>
        <taxon>Ascomycota</taxon>
        <taxon>Pezizomycotina</taxon>
        <taxon>Dothideomycetes</taxon>
        <taxon>Dothideomycetes incertae sedis</taxon>
        <taxon>Peltaster</taxon>
    </lineage>
</organism>
<sequence length="1109" mass="125275">MDYLPKPASALPGIDVPLLELIPLRSRPRTSSGPSAKTDWAGSTTNAELSKTAIVLEDIYERATPSGEEDLIGSTNVHQTLPPALSGHVSPQIVSPGLQARNTPDIEESLLHWHQFPSLYGLHDRMCPKDDKEIQALATLLQSWAFFGLLELIFDEVMTQAEWSDDGQRTDAPPVVRWPKRYLNRLEQRLERGISGSILLAVRKVELFCSDLERNSATRTASPIAQITLSIRILCETLGGPSGVDQQCINPYLFESMLQRGWCTHVLLQRWTLWSTRMYYLSMMRPPGRGRLDHDPCRAARNRCIAKNTAMGADYQTRHVSPDCQCEHVGVDSAQVAQIIAGGSIPLIRIEEKNDTIVLTLKRARPVDQYVAISHVWSDGLGNPASNALPRCQIKNLMRLIKRLPEPHVYKSLPGRFNYDMLTLRWIRNNAESVLVWMDTFCIPVCTDPQDDSIFNAKIEAINRMNSTYACADSVMVMDQELLDTRLGDTSELELYARIATASWTSRSWTYQESALASRCHFAFADASIAPLFFSKADDPNLPLYLYQLAGPRNVHKLLTEIRNDSQLRRRQMMASCDRKTARSMINQDSEMNENSPRTKSIFAVRLEQNFYSIVMQSFDNTTHIDFRHPAEERLAAFSVIWDTLCIRTSTYSSDTDLIFANMLGFSLSKLPGHGRPHPQRLQAILWHLELLPLGLLFNSGPRLDSKLHHHNRWVPTEVGDYALTSSCDLRQNNSVHDSQLAYACPMQLREGALWTQAEVAPVCVLMVLNSKIPRRRELYVQSAIDQCYVRLIAKSSETDAFDGENSGIVQTVGARLFVTSQRTDGGPNSQADTDWSDISSEHFRTKEFTTQRSVRLSTVYDCPLEVCVVSKACVPDDALIIAADDMTKMSYPNVAWKLKIQCDDFTAYVRQDPKPSFRHSSRGAAFLKMYRSPAWYYYLPIWLLTCVSMRILIASQLGWASTSSLYKASTVIFAIQSALVLSPMLGCNPLSEMLFIASRIRDNDVKPIDTAYTIISIILKALAWSHFHGALRAQSASSRANDARLPALQSRLETRSAWRWLMAYRAYRAKLWHKVDRCLLLPYEVALAHWQRFSSKRSSGTTADIPFD</sequence>
<reference evidence="1 2" key="1">
    <citation type="journal article" date="2016" name="Sci. Rep.">
        <title>Peltaster fructicola genome reveals evolution from an invasive phytopathogen to an ectophytic parasite.</title>
        <authorList>
            <person name="Xu C."/>
            <person name="Chen H."/>
            <person name="Gleason M.L."/>
            <person name="Xu J.R."/>
            <person name="Liu H."/>
            <person name="Zhang R."/>
            <person name="Sun G."/>
        </authorList>
    </citation>
    <scope>NUCLEOTIDE SEQUENCE [LARGE SCALE GENOMIC DNA]</scope>
    <source>
        <strain evidence="1 2">LNHT1506</strain>
    </source>
</reference>
<dbReference type="OrthoDB" id="2426273at2759"/>
<evidence type="ECO:0000313" key="1">
    <source>
        <dbReference type="EMBL" id="QIW98223.1"/>
    </source>
</evidence>
<dbReference type="PANTHER" id="PTHR39596:SF2">
    <property type="entry name" value="HET DOMAIN PROTEIN (AFU_ORTHOLOGUE AFUA_1G17550)-RELATED"/>
    <property type="match status" value="1"/>
</dbReference>
<keyword evidence="2" id="KW-1185">Reference proteome</keyword>
<name>A0A6H0XU16_9PEZI</name>
<proteinExistence type="predicted"/>
<accession>A0A6H0XU16</accession>